<dbReference type="PANTHER" id="PTHR43434">
    <property type="entry name" value="PHOSPHOGLYCOLATE PHOSPHATASE"/>
    <property type="match status" value="1"/>
</dbReference>
<dbReference type="NCBIfam" id="NF009695">
    <property type="entry name" value="PRK13222.1-2"/>
    <property type="match status" value="1"/>
</dbReference>
<dbReference type="PRINTS" id="PR00413">
    <property type="entry name" value="HADHALOGNASE"/>
</dbReference>
<evidence type="ECO:0000313" key="11">
    <source>
        <dbReference type="EMBL" id="AGM40447.1"/>
    </source>
</evidence>
<dbReference type="SFLD" id="SFLDG01135">
    <property type="entry name" value="C1.5.6:_HAD__Beta-PGM__Phospha"/>
    <property type="match status" value="1"/>
</dbReference>
<keyword evidence="7 10" id="KW-0378">Hydrolase</keyword>
<comment type="pathway">
    <text evidence="3 10">Organic acid metabolism; glycolate biosynthesis; glycolate from 2-phosphoglycolate: step 1/1.</text>
</comment>
<dbReference type="SFLD" id="SFLDS00003">
    <property type="entry name" value="Haloacid_Dehalogenase"/>
    <property type="match status" value="1"/>
</dbReference>
<evidence type="ECO:0000256" key="7">
    <source>
        <dbReference type="ARBA" id="ARBA00022801"/>
    </source>
</evidence>
<dbReference type="InterPro" id="IPR050155">
    <property type="entry name" value="HAD-like_hydrolase_sf"/>
</dbReference>
<dbReference type="RefSeq" id="WP_016352754.1">
    <property type="nucleotide sequence ID" value="NC_021291.1"/>
</dbReference>
<keyword evidence="6 10" id="KW-0479">Metal-binding</keyword>
<dbReference type="OrthoDB" id="9776368at2"/>
<dbReference type="HAMAP" id="MF_00495">
    <property type="entry name" value="GPH_hydrolase_bact"/>
    <property type="match status" value="1"/>
</dbReference>
<dbReference type="PANTHER" id="PTHR43434:SF1">
    <property type="entry name" value="PHOSPHOGLYCOLATE PHOSPHATASE"/>
    <property type="match status" value="1"/>
</dbReference>
<dbReference type="PATRIC" id="fig|1260251.3.peg.350"/>
<dbReference type="NCBIfam" id="TIGR01449">
    <property type="entry name" value="PGP_bact"/>
    <property type="match status" value="1"/>
</dbReference>
<dbReference type="Gene3D" id="1.10.150.240">
    <property type="entry name" value="Putative phosphatase, domain 2"/>
    <property type="match status" value="1"/>
</dbReference>
<protein>
    <recommendedName>
        <fullName evidence="5 10">Phosphoglycolate phosphatase</fullName>
        <shortName evidence="10">PGP</shortName>
        <shortName evidence="10">PGPase</shortName>
        <ecNumber evidence="5 10">3.1.3.18</ecNumber>
    </recommendedName>
</protein>
<evidence type="ECO:0000256" key="10">
    <source>
        <dbReference type="HAMAP-Rule" id="MF_00495"/>
    </source>
</evidence>
<evidence type="ECO:0000256" key="8">
    <source>
        <dbReference type="ARBA" id="ARBA00022842"/>
    </source>
</evidence>
<feature type="active site" description="Nucleophile" evidence="10">
    <location>
        <position position="12"/>
    </location>
</feature>
<accession>R4VIM5</accession>
<dbReference type="InterPro" id="IPR023198">
    <property type="entry name" value="PGP-like_dom2"/>
</dbReference>
<evidence type="ECO:0000256" key="3">
    <source>
        <dbReference type="ARBA" id="ARBA00004818"/>
    </source>
</evidence>
<feature type="binding site" evidence="10">
    <location>
        <position position="175"/>
    </location>
    <ligand>
        <name>Mg(2+)</name>
        <dbReference type="ChEBI" id="CHEBI:18420"/>
    </ligand>
</feature>
<name>R4VIM5_9GAMM</name>
<dbReference type="Pfam" id="PF00702">
    <property type="entry name" value="Hydrolase"/>
    <property type="match status" value="1"/>
</dbReference>
<sequence length="228" mass="24266">MTLFMPDAVLFDLDGTLVDSAPDLTTAVNRMLTELGRAAITESRVREWIGHGARRLVARALAGQRDIVTEPPETEAAMARFFVHYHACLVDTTILYPGVREALLELQAMGLAMGLVTNKPEAFTTPLVSALGLDPFLSVSVSGDTLAVKKPDPAPLQHAAQQMGVAVDQCLYVGDSRADLDAADAAGMMMVRVPHGYPGGADAFADRPQLLTLTVPELAERLGQVSAA</sequence>
<gene>
    <name evidence="11" type="ORF">SPISAL_01740</name>
</gene>
<dbReference type="InterPro" id="IPR006439">
    <property type="entry name" value="HAD-SF_hydro_IA"/>
</dbReference>
<evidence type="ECO:0000256" key="6">
    <source>
        <dbReference type="ARBA" id="ARBA00022723"/>
    </source>
</evidence>
<keyword evidence="12" id="KW-1185">Reference proteome</keyword>
<dbReference type="SFLD" id="SFLDG01129">
    <property type="entry name" value="C1.5:_HAD__Beta-PGM__Phosphata"/>
    <property type="match status" value="1"/>
</dbReference>
<dbReference type="Gene3D" id="3.40.50.1000">
    <property type="entry name" value="HAD superfamily/HAD-like"/>
    <property type="match status" value="1"/>
</dbReference>
<comment type="function">
    <text evidence="10">Specifically catalyzes the dephosphorylation of 2-phosphoglycolate. Is involved in the dissimilation of the intracellular 2-phosphoglycolate formed during the DNA repair of 3'-phosphoglycolate ends, a major class of DNA lesions induced by oxidative stress.</text>
</comment>
<dbReference type="FunFam" id="3.40.50.1000:FF:000022">
    <property type="entry name" value="Phosphoglycolate phosphatase"/>
    <property type="match status" value="1"/>
</dbReference>
<dbReference type="InterPro" id="IPR036412">
    <property type="entry name" value="HAD-like_sf"/>
</dbReference>
<dbReference type="eggNOG" id="COG0546">
    <property type="taxonomic scope" value="Bacteria"/>
</dbReference>
<dbReference type="GO" id="GO:0046872">
    <property type="term" value="F:metal ion binding"/>
    <property type="evidence" value="ECO:0007669"/>
    <property type="project" value="UniProtKB-KW"/>
</dbReference>
<evidence type="ECO:0000256" key="5">
    <source>
        <dbReference type="ARBA" id="ARBA00013078"/>
    </source>
</evidence>
<dbReference type="GO" id="GO:0008967">
    <property type="term" value="F:phosphoglycolate phosphatase activity"/>
    <property type="evidence" value="ECO:0007669"/>
    <property type="project" value="UniProtKB-UniRule"/>
</dbReference>
<dbReference type="EMBL" id="CP005963">
    <property type="protein sequence ID" value="AGM40447.1"/>
    <property type="molecule type" value="Genomic_DNA"/>
</dbReference>
<reference evidence="11 12" key="1">
    <citation type="journal article" date="2013" name="Genome Announc.">
        <title>Draft Genome of Spiribacter salinus M19-40, an Abundant Gammaproteobacterium in Aquatic Hypersaline Environments.</title>
        <authorList>
            <person name="Leon M.J."/>
            <person name="Ghai R."/>
            <person name="Fernandez A.B."/>
            <person name="Sanchez-Porro C."/>
            <person name="Rodriguez-Valera F."/>
            <person name="Ventosa A."/>
        </authorList>
    </citation>
    <scope>NUCLEOTIDE SEQUENCE [LARGE SCALE GENOMIC DNA]</scope>
    <source>
        <strain evidence="11">M19-40</strain>
    </source>
</reference>
<dbReference type="HOGENOM" id="CLU_045011_19_1_6"/>
<feature type="binding site" evidence="10">
    <location>
        <position position="14"/>
    </location>
    <ligand>
        <name>Mg(2+)</name>
        <dbReference type="ChEBI" id="CHEBI:18420"/>
    </ligand>
</feature>
<evidence type="ECO:0000256" key="9">
    <source>
        <dbReference type="ARBA" id="ARBA00023277"/>
    </source>
</evidence>
<evidence type="ECO:0000256" key="4">
    <source>
        <dbReference type="ARBA" id="ARBA00006171"/>
    </source>
</evidence>
<comment type="similarity">
    <text evidence="4 10">Belongs to the HAD-like hydrolase superfamily. CbbY/CbbZ/Gph/YieH family.</text>
</comment>
<evidence type="ECO:0000256" key="2">
    <source>
        <dbReference type="ARBA" id="ARBA00001946"/>
    </source>
</evidence>
<evidence type="ECO:0000256" key="1">
    <source>
        <dbReference type="ARBA" id="ARBA00000830"/>
    </source>
</evidence>
<dbReference type="InterPro" id="IPR037512">
    <property type="entry name" value="PGPase_prok"/>
</dbReference>
<dbReference type="GO" id="GO:0046295">
    <property type="term" value="P:glycolate biosynthetic process"/>
    <property type="evidence" value="ECO:0007669"/>
    <property type="project" value="UniProtKB-UniRule"/>
</dbReference>
<dbReference type="SUPFAM" id="SSF56784">
    <property type="entry name" value="HAD-like"/>
    <property type="match status" value="1"/>
</dbReference>
<comment type="catalytic activity">
    <reaction evidence="1 10">
        <text>2-phosphoglycolate + H2O = glycolate + phosphate</text>
        <dbReference type="Rhea" id="RHEA:14369"/>
        <dbReference type="ChEBI" id="CHEBI:15377"/>
        <dbReference type="ChEBI" id="CHEBI:29805"/>
        <dbReference type="ChEBI" id="CHEBI:43474"/>
        <dbReference type="ChEBI" id="CHEBI:58033"/>
        <dbReference type="EC" id="3.1.3.18"/>
    </reaction>
</comment>
<comment type="cofactor">
    <cofactor evidence="2 10">
        <name>Mg(2+)</name>
        <dbReference type="ChEBI" id="CHEBI:18420"/>
    </cofactor>
</comment>
<keyword evidence="8 10" id="KW-0460">Magnesium</keyword>
<organism evidence="11 12">
    <name type="scientific">Spiribacter salinus M19-40</name>
    <dbReference type="NCBI Taxonomy" id="1260251"/>
    <lineage>
        <taxon>Bacteria</taxon>
        <taxon>Pseudomonadati</taxon>
        <taxon>Pseudomonadota</taxon>
        <taxon>Gammaproteobacteria</taxon>
        <taxon>Chromatiales</taxon>
        <taxon>Ectothiorhodospiraceae</taxon>
        <taxon>Spiribacter</taxon>
    </lineage>
</organism>
<dbReference type="InterPro" id="IPR023214">
    <property type="entry name" value="HAD_sf"/>
</dbReference>
<dbReference type="NCBIfam" id="TIGR01549">
    <property type="entry name" value="HAD-SF-IA-v1"/>
    <property type="match status" value="1"/>
</dbReference>
<feature type="binding site" evidence="10">
    <location>
        <position position="12"/>
    </location>
    <ligand>
        <name>Mg(2+)</name>
        <dbReference type="ChEBI" id="CHEBI:18420"/>
    </ligand>
</feature>
<dbReference type="GO" id="GO:0005975">
    <property type="term" value="P:carbohydrate metabolic process"/>
    <property type="evidence" value="ECO:0007669"/>
    <property type="project" value="InterPro"/>
</dbReference>
<proteinExistence type="inferred from homology"/>
<dbReference type="KEGG" id="ssal:SPISAL_01740"/>
<dbReference type="AlphaFoldDB" id="R4VIM5"/>
<dbReference type="EC" id="3.1.3.18" evidence="5 10"/>
<dbReference type="UniPathway" id="UPA00865">
    <property type="reaction ID" value="UER00834"/>
</dbReference>
<dbReference type="NCBIfam" id="TIGR01509">
    <property type="entry name" value="HAD-SF-IA-v3"/>
    <property type="match status" value="1"/>
</dbReference>
<evidence type="ECO:0000313" key="12">
    <source>
        <dbReference type="Proteomes" id="UP000017881"/>
    </source>
</evidence>
<dbReference type="GO" id="GO:0006281">
    <property type="term" value="P:DNA repair"/>
    <property type="evidence" value="ECO:0007669"/>
    <property type="project" value="TreeGrafter"/>
</dbReference>
<keyword evidence="9 10" id="KW-0119">Carbohydrate metabolism</keyword>
<dbReference type="Proteomes" id="UP000017881">
    <property type="component" value="Chromosome"/>
</dbReference>
<dbReference type="GO" id="GO:0005829">
    <property type="term" value="C:cytosol"/>
    <property type="evidence" value="ECO:0007669"/>
    <property type="project" value="TreeGrafter"/>
</dbReference>